<dbReference type="PANTHER" id="PTHR31065">
    <property type="entry name" value="PLATZ TRANSCRIPTION FACTOR FAMILY PROTEIN"/>
    <property type="match status" value="1"/>
</dbReference>
<comment type="caution">
    <text evidence="3">The sequence shown here is derived from an EMBL/GenBank/DDBJ whole genome shotgun (WGS) entry which is preliminary data.</text>
</comment>
<dbReference type="EMBL" id="JABWDY010014495">
    <property type="protein sequence ID" value="KAF5197598.1"/>
    <property type="molecule type" value="Genomic_DNA"/>
</dbReference>
<keyword evidence="1" id="KW-0479">Metal-binding</keyword>
<feature type="non-terminal residue" evidence="3">
    <location>
        <position position="1"/>
    </location>
</feature>
<sequence length="247" mass="28556">DENMRSKDPSWVFSFLSEKFFKPCVLHEDYKKNERNIFCLNCFTSICAHCVNLHNSHFLLQVRRYVYHDVVRLEDLDKLFDCLHVQPYTTNKAKVVFLNQRPQTRLIMNNSGVFCHTCDRVIQEPYHFCSFACKIQYLMVYEGSISRYMNTSTGAMSLSIDTYMDELKEIDERQMTPESVLDHGMTSSSSSTSAENLTVVCTASSFKVTKRKRSVRVPVGNCNPRSTDAVPVRVHRRKGLPVRSLLL</sequence>
<keyword evidence="1" id="KW-0862">Zinc</keyword>
<dbReference type="Proteomes" id="UP000554482">
    <property type="component" value="Unassembled WGS sequence"/>
</dbReference>
<feature type="domain" description="B box-type" evidence="2">
    <location>
        <begin position="24"/>
        <end position="73"/>
    </location>
</feature>
<name>A0A7J6WKV6_THATH</name>
<evidence type="ECO:0000313" key="4">
    <source>
        <dbReference type="Proteomes" id="UP000554482"/>
    </source>
</evidence>
<dbReference type="PANTHER" id="PTHR31065:SF78">
    <property type="entry name" value="B BOX-TYPE DOMAIN-CONTAINING PROTEIN"/>
    <property type="match status" value="1"/>
</dbReference>
<dbReference type="OrthoDB" id="1908108at2759"/>
<accession>A0A7J6WKV6</accession>
<keyword evidence="1" id="KW-0863">Zinc-finger</keyword>
<dbReference type="PROSITE" id="PS50119">
    <property type="entry name" value="ZF_BBOX"/>
    <property type="match status" value="1"/>
</dbReference>
<dbReference type="InterPro" id="IPR006734">
    <property type="entry name" value="PLATZ"/>
</dbReference>
<dbReference type="AlphaFoldDB" id="A0A7J6WKV6"/>
<dbReference type="Pfam" id="PF04640">
    <property type="entry name" value="PLATZ"/>
    <property type="match status" value="1"/>
</dbReference>
<protein>
    <submittedName>
        <fullName evidence="3">Platz transcription factor family protein</fullName>
    </submittedName>
</protein>
<dbReference type="GO" id="GO:0008270">
    <property type="term" value="F:zinc ion binding"/>
    <property type="evidence" value="ECO:0007669"/>
    <property type="project" value="UniProtKB-KW"/>
</dbReference>
<reference evidence="3 4" key="1">
    <citation type="submission" date="2020-06" db="EMBL/GenBank/DDBJ databases">
        <title>Transcriptomic and genomic resources for Thalictrum thalictroides and T. hernandezii: Facilitating candidate gene discovery in an emerging model plant lineage.</title>
        <authorList>
            <person name="Arias T."/>
            <person name="Riano-Pachon D.M."/>
            <person name="Di Stilio V.S."/>
        </authorList>
    </citation>
    <scope>NUCLEOTIDE SEQUENCE [LARGE SCALE GENOMIC DNA]</scope>
    <source>
        <strain evidence="4">cv. WT478/WT964</strain>
        <tissue evidence="3">Leaves</tissue>
    </source>
</reference>
<dbReference type="InterPro" id="IPR000315">
    <property type="entry name" value="Znf_B-box"/>
</dbReference>
<evidence type="ECO:0000313" key="3">
    <source>
        <dbReference type="EMBL" id="KAF5197598.1"/>
    </source>
</evidence>
<keyword evidence="4" id="KW-1185">Reference proteome</keyword>
<evidence type="ECO:0000259" key="2">
    <source>
        <dbReference type="PROSITE" id="PS50119"/>
    </source>
</evidence>
<evidence type="ECO:0000256" key="1">
    <source>
        <dbReference type="PROSITE-ProRule" id="PRU00024"/>
    </source>
</evidence>
<proteinExistence type="predicted"/>
<organism evidence="3 4">
    <name type="scientific">Thalictrum thalictroides</name>
    <name type="common">Rue-anemone</name>
    <name type="synonym">Anemone thalictroides</name>
    <dbReference type="NCBI Taxonomy" id="46969"/>
    <lineage>
        <taxon>Eukaryota</taxon>
        <taxon>Viridiplantae</taxon>
        <taxon>Streptophyta</taxon>
        <taxon>Embryophyta</taxon>
        <taxon>Tracheophyta</taxon>
        <taxon>Spermatophyta</taxon>
        <taxon>Magnoliopsida</taxon>
        <taxon>Ranunculales</taxon>
        <taxon>Ranunculaceae</taxon>
        <taxon>Thalictroideae</taxon>
        <taxon>Thalictrum</taxon>
    </lineage>
</organism>
<gene>
    <name evidence="3" type="ORF">FRX31_012815</name>
</gene>